<keyword evidence="9 17" id="KW-0067">ATP-binding</keyword>
<feature type="transmembrane region" description="Helical" evidence="19">
    <location>
        <begin position="109"/>
        <end position="131"/>
    </location>
</feature>
<dbReference type="EMBL" id="DRNS01000020">
    <property type="protein sequence ID" value="HHH14129.1"/>
    <property type="molecule type" value="Genomic_DNA"/>
</dbReference>
<keyword evidence="4" id="KW-0444">Lipid biosynthesis</keyword>
<gene>
    <name evidence="20" type="ORF">ENJ78_00290</name>
</gene>
<keyword evidence="10 19" id="KW-1133">Transmembrane helix</keyword>
<evidence type="ECO:0000256" key="17">
    <source>
        <dbReference type="PIRSR" id="PIRSR600829-3"/>
    </source>
</evidence>
<comment type="caution">
    <text evidence="20">The sequence shown here is derived from an EMBL/GenBank/DDBJ whole genome shotgun (WGS) entry which is preliminary data.</text>
</comment>
<dbReference type="Gene3D" id="1.10.287.3610">
    <property type="match status" value="1"/>
</dbReference>
<dbReference type="GO" id="GO:0046872">
    <property type="term" value="F:metal ion binding"/>
    <property type="evidence" value="ECO:0007669"/>
    <property type="project" value="UniProtKB-KW"/>
</dbReference>
<evidence type="ECO:0000256" key="4">
    <source>
        <dbReference type="ARBA" id="ARBA00022516"/>
    </source>
</evidence>
<organism evidence="20">
    <name type="scientific">candidate division WWE3 bacterium</name>
    <dbReference type="NCBI Taxonomy" id="2053526"/>
    <lineage>
        <taxon>Bacteria</taxon>
        <taxon>Katanobacteria</taxon>
    </lineage>
</organism>
<keyword evidence="7 17" id="KW-0547">Nucleotide-binding</keyword>
<evidence type="ECO:0000313" key="20">
    <source>
        <dbReference type="EMBL" id="HHH14129.1"/>
    </source>
</evidence>
<accession>A0A7V5J0V8</accession>
<dbReference type="PANTHER" id="PTHR34299">
    <property type="entry name" value="DIACYLGLYCEROL KINASE"/>
    <property type="match status" value="1"/>
</dbReference>
<dbReference type="GO" id="GO:0005524">
    <property type="term" value="F:ATP binding"/>
    <property type="evidence" value="ECO:0007669"/>
    <property type="project" value="UniProtKB-KW"/>
</dbReference>
<evidence type="ECO:0000256" key="18">
    <source>
        <dbReference type="PIRSR" id="PIRSR600829-4"/>
    </source>
</evidence>
<dbReference type="InterPro" id="IPR000829">
    <property type="entry name" value="DAGK"/>
</dbReference>
<proteinExistence type="inferred from homology"/>
<keyword evidence="13" id="KW-0594">Phospholipid biosynthesis</keyword>
<keyword evidence="18" id="KW-0479">Metal-binding</keyword>
<keyword evidence="8 20" id="KW-0418">Kinase</keyword>
<evidence type="ECO:0000256" key="8">
    <source>
        <dbReference type="ARBA" id="ARBA00022777"/>
    </source>
</evidence>
<dbReference type="GO" id="GO:0016301">
    <property type="term" value="F:kinase activity"/>
    <property type="evidence" value="ECO:0007669"/>
    <property type="project" value="UniProtKB-KW"/>
</dbReference>
<feature type="transmembrane region" description="Helical" evidence="19">
    <location>
        <begin position="38"/>
        <end position="55"/>
    </location>
</feature>
<name>A0A7V5J0V8_UNCKA</name>
<comment type="similarity">
    <text evidence="2">Belongs to the bacterial diacylglycerol kinase family.</text>
</comment>
<feature type="transmembrane region" description="Helical" evidence="19">
    <location>
        <begin position="61"/>
        <end position="88"/>
    </location>
</feature>
<protein>
    <submittedName>
        <fullName evidence="20">Diacylglycerol kinase family protein</fullName>
    </submittedName>
</protein>
<evidence type="ECO:0000256" key="16">
    <source>
        <dbReference type="PIRSR" id="PIRSR600829-2"/>
    </source>
</evidence>
<dbReference type="Pfam" id="PF01219">
    <property type="entry name" value="DAGK_prokar"/>
    <property type="match status" value="1"/>
</dbReference>
<evidence type="ECO:0000256" key="9">
    <source>
        <dbReference type="ARBA" id="ARBA00022840"/>
    </source>
</evidence>
<evidence type="ECO:0000256" key="14">
    <source>
        <dbReference type="ARBA" id="ARBA00023264"/>
    </source>
</evidence>
<dbReference type="GO" id="GO:0008654">
    <property type="term" value="P:phospholipid biosynthetic process"/>
    <property type="evidence" value="ECO:0007669"/>
    <property type="project" value="UniProtKB-KW"/>
</dbReference>
<keyword evidence="12 19" id="KW-0472">Membrane</keyword>
<evidence type="ECO:0000256" key="1">
    <source>
        <dbReference type="ARBA" id="ARBA00004651"/>
    </source>
</evidence>
<dbReference type="GO" id="GO:0005886">
    <property type="term" value="C:plasma membrane"/>
    <property type="evidence" value="ECO:0007669"/>
    <property type="project" value="UniProtKB-SubCell"/>
</dbReference>
<keyword evidence="6 19" id="KW-0812">Transmembrane</keyword>
<feature type="binding site" evidence="16">
    <location>
        <position position="108"/>
    </location>
    <ligand>
        <name>substrate</name>
    </ligand>
</feature>
<evidence type="ECO:0000256" key="2">
    <source>
        <dbReference type="ARBA" id="ARBA00005967"/>
    </source>
</evidence>
<keyword evidence="14" id="KW-1208">Phospholipid metabolism</keyword>
<feature type="binding site" evidence="18">
    <location>
        <position position="85"/>
    </location>
    <ligand>
        <name>a divalent metal cation</name>
        <dbReference type="ChEBI" id="CHEBI:60240"/>
    </ligand>
</feature>
<dbReference type="InterPro" id="IPR033717">
    <property type="entry name" value="UDPK"/>
</dbReference>
<dbReference type="InterPro" id="IPR036945">
    <property type="entry name" value="DAGK_sf"/>
</dbReference>
<evidence type="ECO:0000256" key="15">
    <source>
        <dbReference type="PIRSR" id="PIRSR600829-1"/>
    </source>
</evidence>
<keyword evidence="5" id="KW-0808">Transferase</keyword>
<sequence length="137" mass="15275">MQQNLAWKKHSKSNRIHHVSFKYAFKGLKTAFNTQPNFRFHTFALFVLVIVSFLLREYLTIFDYVLLLSAASLVFVAELFNTAIEFLGDAVAKGKYNENVGKAKDIASGAVLMASIFAVIIGIIVLLPPFISFLGLS</sequence>
<evidence type="ECO:0000256" key="7">
    <source>
        <dbReference type="ARBA" id="ARBA00022741"/>
    </source>
</evidence>
<dbReference type="CDD" id="cd14265">
    <property type="entry name" value="UDPK_IM_like"/>
    <property type="match status" value="1"/>
</dbReference>
<evidence type="ECO:0000256" key="5">
    <source>
        <dbReference type="ARBA" id="ARBA00022679"/>
    </source>
</evidence>
<keyword evidence="18" id="KW-0460">Magnesium</keyword>
<feature type="binding site" evidence="17">
    <location>
        <position position="23"/>
    </location>
    <ligand>
        <name>ATP</name>
        <dbReference type="ChEBI" id="CHEBI:30616"/>
    </ligand>
</feature>
<dbReference type="AlphaFoldDB" id="A0A7V5J0V8"/>
<feature type="binding site" evidence="17">
    <location>
        <begin position="104"/>
        <end position="105"/>
    </location>
    <ligand>
        <name>ATP</name>
        <dbReference type="ChEBI" id="CHEBI:30616"/>
    </ligand>
</feature>
<evidence type="ECO:0000256" key="6">
    <source>
        <dbReference type="ARBA" id="ARBA00022692"/>
    </source>
</evidence>
<feature type="binding site" evidence="17">
    <location>
        <position position="85"/>
    </location>
    <ligand>
        <name>ATP</name>
        <dbReference type="ChEBI" id="CHEBI:30616"/>
    </ligand>
</feature>
<evidence type="ECO:0000256" key="10">
    <source>
        <dbReference type="ARBA" id="ARBA00022989"/>
    </source>
</evidence>
<evidence type="ECO:0000256" key="12">
    <source>
        <dbReference type="ARBA" id="ARBA00023136"/>
    </source>
</evidence>
<reference evidence="20" key="1">
    <citation type="journal article" date="2020" name="mSystems">
        <title>Genome- and Community-Level Interaction Insights into Carbon Utilization and Element Cycling Functions of Hydrothermarchaeota in Hydrothermal Sediment.</title>
        <authorList>
            <person name="Zhou Z."/>
            <person name="Liu Y."/>
            <person name="Xu W."/>
            <person name="Pan J."/>
            <person name="Luo Z.H."/>
            <person name="Li M."/>
        </authorList>
    </citation>
    <scope>NUCLEOTIDE SEQUENCE [LARGE SCALE GENOMIC DNA]</scope>
    <source>
        <strain evidence="20">HyVt-517</strain>
    </source>
</reference>
<evidence type="ECO:0000256" key="13">
    <source>
        <dbReference type="ARBA" id="ARBA00023209"/>
    </source>
</evidence>
<feature type="binding site" evidence="16">
    <location>
        <position position="78"/>
    </location>
    <ligand>
        <name>substrate</name>
    </ligand>
</feature>
<keyword evidence="11" id="KW-0443">Lipid metabolism</keyword>
<feature type="active site" description="Proton acceptor" evidence="15">
    <location>
        <position position="78"/>
    </location>
</feature>
<evidence type="ECO:0000256" key="11">
    <source>
        <dbReference type="ARBA" id="ARBA00023098"/>
    </source>
</evidence>
<dbReference type="Proteomes" id="UP000886106">
    <property type="component" value="Unassembled WGS sequence"/>
</dbReference>
<comment type="cofactor">
    <cofactor evidence="18">
        <name>Mg(2+)</name>
        <dbReference type="ChEBI" id="CHEBI:18420"/>
    </cofactor>
    <text evidence="18">Mn(2+), Zn(2+), Cd(2+) and Co(2+) support activity to lesser extents.</text>
</comment>
<evidence type="ECO:0000256" key="19">
    <source>
        <dbReference type="SAM" id="Phobius"/>
    </source>
</evidence>
<dbReference type="PANTHER" id="PTHR34299:SF1">
    <property type="entry name" value="DIACYLGLYCEROL KINASE"/>
    <property type="match status" value="1"/>
</dbReference>
<keyword evidence="3" id="KW-1003">Cell membrane</keyword>
<comment type="subcellular location">
    <subcellularLocation>
        <location evidence="1">Cell membrane</location>
        <topology evidence="1">Multi-pass membrane protein</topology>
    </subcellularLocation>
</comment>
<evidence type="ECO:0000256" key="3">
    <source>
        <dbReference type="ARBA" id="ARBA00022475"/>
    </source>
</evidence>